<dbReference type="GeneID" id="66071340"/>
<dbReference type="KEGG" id="more:E1B28_002264"/>
<accession>A0A9P7ULD6</accession>
<keyword evidence="3" id="KW-1185">Reference proteome</keyword>
<evidence type="ECO:0000256" key="1">
    <source>
        <dbReference type="SAM" id="MobiDB-lite"/>
    </source>
</evidence>
<evidence type="ECO:0000313" key="2">
    <source>
        <dbReference type="EMBL" id="KAG7086300.1"/>
    </source>
</evidence>
<dbReference type="AlphaFoldDB" id="A0A9P7ULD6"/>
<feature type="compositionally biased region" description="Basic and acidic residues" evidence="1">
    <location>
        <begin position="122"/>
        <end position="133"/>
    </location>
</feature>
<evidence type="ECO:0000313" key="3">
    <source>
        <dbReference type="Proteomes" id="UP001049176"/>
    </source>
</evidence>
<protein>
    <submittedName>
        <fullName evidence="2">Uncharacterized protein</fullName>
    </submittedName>
</protein>
<sequence length="319" mass="36914">MKRQADSESESTAPANKVRLAAVELSEMERKKIKEYEEEIEKLRAHNESLQREIDDLTLEENETIAKLGIENTRLYKDLRRLKVDIQMLEDAMEEKIKELHEKDELLKRLDADDPTTMSAELETRSRPVKDGSSEELEEVLALIIRYPRHLRPAQNITPPSRPQTTSDWREAASEYLDVNASLSYSEFVRFWAAKERSTNKTVGISVSKIDQAFGSSFPPKVWRWWFHIQPKARGPPVDKFLPPFDGKWNTLDRWGEDGWVLALVALKWWWLGIDKLENNQQESAKAEWETILQEMLSTFRAVTGTGTVRESAGEVSNR</sequence>
<reference evidence="2" key="1">
    <citation type="journal article" date="2021" name="Genome Biol. Evol.">
        <title>The assembled and annotated genome of the fairy-ring fungus Marasmius oreades.</title>
        <authorList>
            <person name="Hiltunen M."/>
            <person name="Ament-Velasquez S.L."/>
            <person name="Johannesson H."/>
        </authorList>
    </citation>
    <scope>NUCLEOTIDE SEQUENCE</scope>
    <source>
        <strain evidence="2">03SP1</strain>
    </source>
</reference>
<dbReference type="Proteomes" id="UP001049176">
    <property type="component" value="Chromosome 10"/>
</dbReference>
<comment type="caution">
    <text evidence="2">The sequence shown here is derived from an EMBL/GenBank/DDBJ whole genome shotgun (WGS) entry which is preliminary data.</text>
</comment>
<feature type="region of interest" description="Disordered" evidence="1">
    <location>
        <begin position="110"/>
        <end position="133"/>
    </location>
</feature>
<organism evidence="2 3">
    <name type="scientific">Marasmius oreades</name>
    <name type="common">fairy-ring Marasmius</name>
    <dbReference type="NCBI Taxonomy" id="181124"/>
    <lineage>
        <taxon>Eukaryota</taxon>
        <taxon>Fungi</taxon>
        <taxon>Dikarya</taxon>
        <taxon>Basidiomycota</taxon>
        <taxon>Agaricomycotina</taxon>
        <taxon>Agaricomycetes</taxon>
        <taxon>Agaricomycetidae</taxon>
        <taxon>Agaricales</taxon>
        <taxon>Marasmiineae</taxon>
        <taxon>Marasmiaceae</taxon>
        <taxon>Marasmius</taxon>
    </lineage>
</organism>
<dbReference type="RefSeq" id="XP_043002771.1">
    <property type="nucleotide sequence ID" value="XM_043159172.1"/>
</dbReference>
<proteinExistence type="predicted"/>
<gene>
    <name evidence="2" type="ORF">E1B28_002264</name>
</gene>
<name>A0A9P7ULD6_9AGAR</name>
<dbReference type="EMBL" id="CM032190">
    <property type="protein sequence ID" value="KAG7086300.1"/>
    <property type="molecule type" value="Genomic_DNA"/>
</dbReference>